<feature type="domain" description="Helicase ATP-binding" evidence="5">
    <location>
        <begin position="38"/>
        <end position="215"/>
    </location>
</feature>
<dbReference type="SUPFAM" id="SSF52540">
    <property type="entry name" value="P-loop containing nucleoside triphosphate hydrolases"/>
    <property type="match status" value="1"/>
</dbReference>
<dbReference type="AlphaFoldDB" id="A0AAD2BLR8"/>
<organism evidence="6 7">
    <name type="scientific">Ralstonia thomasii</name>
    <dbReference type="NCBI Taxonomy" id="3058596"/>
    <lineage>
        <taxon>Bacteria</taxon>
        <taxon>Pseudomonadati</taxon>
        <taxon>Pseudomonadota</taxon>
        <taxon>Betaproteobacteria</taxon>
        <taxon>Burkholderiales</taxon>
        <taxon>Burkholderiaceae</taxon>
        <taxon>Ralstonia</taxon>
    </lineage>
</organism>
<keyword evidence="2" id="KW-0378">Hydrolase</keyword>
<protein>
    <recommendedName>
        <fullName evidence="5">Helicase ATP-binding domain-containing protein</fullName>
    </recommendedName>
</protein>
<evidence type="ECO:0000259" key="5">
    <source>
        <dbReference type="PROSITE" id="PS51192"/>
    </source>
</evidence>
<comment type="caution">
    <text evidence="6">The sequence shown here is derived from an EMBL/GenBank/DDBJ whole genome shotgun (WGS) entry which is preliminary data.</text>
</comment>
<evidence type="ECO:0000256" key="3">
    <source>
        <dbReference type="ARBA" id="ARBA00022806"/>
    </source>
</evidence>
<dbReference type="Gene3D" id="3.40.50.300">
    <property type="entry name" value="P-loop containing nucleotide triphosphate hydrolases"/>
    <property type="match status" value="1"/>
</dbReference>
<dbReference type="PANTHER" id="PTHR47961">
    <property type="entry name" value="DNA POLYMERASE THETA, PUTATIVE (AFU_ORTHOLOGUE AFUA_1G05260)-RELATED"/>
    <property type="match status" value="1"/>
</dbReference>
<dbReference type="InterPro" id="IPR014001">
    <property type="entry name" value="Helicase_ATP-bd"/>
</dbReference>
<dbReference type="InterPro" id="IPR027417">
    <property type="entry name" value="P-loop_NTPase"/>
</dbReference>
<dbReference type="InterPro" id="IPR050474">
    <property type="entry name" value="Hel308_SKI2-like"/>
</dbReference>
<dbReference type="GO" id="GO:0016787">
    <property type="term" value="F:hydrolase activity"/>
    <property type="evidence" value="ECO:0007669"/>
    <property type="project" value="UniProtKB-KW"/>
</dbReference>
<dbReference type="Pfam" id="PF00270">
    <property type="entry name" value="DEAD"/>
    <property type="match status" value="1"/>
</dbReference>
<keyword evidence="4" id="KW-0067">ATP-binding</keyword>
<keyword evidence="1" id="KW-0547">Nucleotide-binding</keyword>
<evidence type="ECO:0000256" key="2">
    <source>
        <dbReference type="ARBA" id="ARBA00022801"/>
    </source>
</evidence>
<dbReference type="PROSITE" id="PS51192">
    <property type="entry name" value="HELICASE_ATP_BIND_1"/>
    <property type="match status" value="1"/>
</dbReference>
<reference evidence="6" key="1">
    <citation type="submission" date="2023-07" db="EMBL/GenBank/DDBJ databases">
        <authorList>
            <person name="Peeters C."/>
        </authorList>
    </citation>
    <scope>NUCLEOTIDE SEQUENCE</scope>
    <source>
        <strain evidence="6">R-77560</strain>
    </source>
</reference>
<accession>A0AAD2BLR8</accession>
<dbReference type="EMBL" id="CATZAZ010000001">
    <property type="protein sequence ID" value="CAJ0780162.1"/>
    <property type="molecule type" value="Genomic_DNA"/>
</dbReference>
<evidence type="ECO:0000313" key="7">
    <source>
        <dbReference type="Proteomes" id="UP001189756"/>
    </source>
</evidence>
<dbReference type="GO" id="GO:0004386">
    <property type="term" value="F:helicase activity"/>
    <property type="evidence" value="ECO:0007669"/>
    <property type="project" value="UniProtKB-KW"/>
</dbReference>
<name>A0AAD2BLR8_9RALS</name>
<dbReference type="PANTHER" id="PTHR47961:SF10">
    <property type="entry name" value="ATP-DEPENDENT DNA HELICASE HEL308"/>
    <property type="match status" value="1"/>
</dbReference>
<evidence type="ECO:0000313" key="6">
    <source>
        <dbReference type="EMBL" id="CAJ0780162.1"/>
    </source>
</evidence>
<dbReference type="CDD" id="cd17921">
    <property type="entry name" value="DEXHc_Ski2"/>
    <property type="match status" value="1"/>
</dbReference>
<dbReference type="Proteomes" id="UP001189756">
    <property type="component" value="Unassembled WGS sequence"/>
</dbReference>
<evidence type="ECO:0000256" key="4">
    <source>
        <dbReference type="ARBA" id="ARBA00022840"/>
    </source>
</evidence>
<dbReference type="RefSeq" id="WP_012430028.1">
    <property type="nucleotide sequence ID" value="NZ_CATZAZ010000001.1"/>
</dbReference>
<dbReference type="InterPro" id="IPR011545">
    <property type="entry name" value="DEAD/DEAH_box_helicase_dom"/>
</dbReference>
<proteinExistence type="predicted"/>
<evidence type="ECO:0000256" key="1">
    <source>
        <dbReference type="ARBA" id="ARBA00022741"/>
    </source>
</evidence>
<dbReference type="GO" id="GO:0003676">
    <property type="term" value="F:nucleic acid binding"/>
    <property type="evidence" value="ECO:0007669"/>
    <property type="project" value="InterPro"/>
</dbReference>
<sequence length="298" mass="32396">MKTELPNEHGLSDGSLRHLLFYQDGKPSLSDIQHQGLVAGVARDTSMLVVSPTSTGKTQLAVWAIAKGIENDCRTVYLVTHRALAKQKFDDFKSLFLSNFLSGNPASLVLATGDSVEDSEGEFPPEPLKASLLVATYEKYLAMLSASGVPRDMSNTVVVCDEIQLIGDKNRGQNVEILLTLLRNAGWRQFVGLSAVLPSRDAHDLADWLGVQLIMKATREKHLSYRTAFSVTLCHPGVDPSVAPVVAACGRLCVVESVDLGEALLRYCEGSLSNDQLYRWLATPGQALAADLPFVERV</sequence>
<dbReference type="GO" id="GO:0005524">
    <property type="term" value="F:ATP binding"/>
    <property type="evidence" value="ECO:0007669"/>
    <property type="project" value="UniProtKB-KW"/>
</dbReference>
<dbReference type="SMART" id="SM00487">
    <property type="entry name" value="DEXDc"/>
    <property type="match status" value="1"/>
</dbReference>
<keyword evidence="3" id="KW-0347">Helicase</keyword>
<gene>
    <name evidence="6" type="ORF">R77560_00626</name>
</gene>